<feature type="compositionally biased region" description="Polar residues" evidence="1">
    <location>
        <begin position="20"/>
        <end position="29"/>
    </location>
</feature>
<keyword evidence="2" id="KW-0472">Membrane</keyword>
<reference evidence="3 4" key="1">
    <citation type="journal article" date="2020" name="G3 (Bethesda)">
        <title>Genetic Underpinnings of Host Manipulation by Ophiocordyceps as Revealed by Comparative Transcriptomics.</title>
        <authorList>
            <person name="Will I."/>
            <person name="Das B."/>
            <person name="Trinh T."/>
            <person name="Brachmann A."/>
            <person name="Ohm R.A."/>
            <person name="de Bekker C."/>
        </authorList>
    </citation>
    <scope>NUCLEOTIDE SEQUENCE [LARGE SCALE GENOMIC DNA]</scope>
    <source>
        <strain evidence="3 4">EC05</strain>
    </source>
</reference>
<keyword evidence="4" id="KW-1185">Reference proteome</keyword>
<dbReference type="EMBL" id="JAACLJ010000002">
    <property type="protein sequence ID" value="KAF4592558.1"/>
    <property type="molecule type" value="Genomic_DNA"/>
</dbReference>
<feature type="compositionally biased region" description="Polar residues" evidence="1">
    <location>
        <begin position="1"/>
        <end position="11"/>
    </location>
</feature>
<gene>
    <name evidence="3" type="ORF">GQ602_002857</name>
</gene>
<feature type="transmembrane region" description="Helical" evidence="2">
    <location>
        <begin position="93"/>
        <end position="118"/>
    </location>
</feature>
<comment type="caution">
    <text evidence="3">The sequence shown here is derived from an EMBL/GenBank/DDBJ whole genome shotgun (WGS) entry which is preliminary data.</text>
</comment>
<accession>A0A8H4VFZ1</accession>
<feature type="transmembrane region" description="Helical" evidence="2">
    <location>
        <begin position="591"/>
        <end position="614"/>
    </location>
</feature>
<sequence length="700" mass="76683">MDNQQTASSSDIELRLVEVDNQQTASSSDTELRPAGTGSTAKTQRRPWQKVRNIYPWFFEMASLVAAAALVAAIVIILVGFDGEKLPQLPYSINLNTIIALLTLCLRASIALIAAGIISQSKWIWFSDKPRSLANFQTFDEASRGLLGSLKLISLLRLSWRGSPLAVMAAITSILSLAISPFAQQAIKTLPCLRVSSSDGARIPVAMHLPGPDASSTEYTILDNRAQGAIFSGITNPSGNESNIQSWCPTGNCTFPETLGVPHSTIGLCAQCLDTTSLVRISRRRDPEDGEETTVALLNDMVLSVKRFSPMLMAKSHVYPDSLSFASSLMTPGFESAAESSVANVSVMTYTRLKGEQCADGTFNASCVVAATCSLYLCMKKFRASVVNGRLQESILDVVPSQVNRTADFGDHNEDRAMIKSPCLVNGQLYDETNFSSIRAEDVTGGARTIPVFVKRRDSSRRTRTIKIDVPYDCLYTVDGDYVFMLGQFMQERLFSGFCNAGRGYKDNGNLDCNRTWWLHQFYNRGSSSYDFINRAVQEMATATTNYFRTEAWTPDYDSAYSHVTPNVTGYSKAFIRGEIHQSSVCMRLDWPWLLLPVILCVATIVLLAAMLFVNAKHNHPPVWKSSTLPLLFFGLDGRGLQREESSDGACADDLASMGRQAKRTTACLDADGGLSRTVLVALDGTDYGDGNETLSEDMS</sequence>
<evidence type="ECO:0000313" key="4">
    <source>
        <dbReference type="Proteomes" id="UP000562929"/>
    </source>
</evidence>
<dbReference type="Pfam" id="PF11374">
    <property type="entry name" value="DUF3176"/>
    <property type="match status" value="1"/>
</dbReference>
<evidence type="ECO:0000313" key="3">
    <source>
        <dbReference type="EMBL" id="KAF4592558.1"/>
    </source>
</evidence>
<name>A0A8H4VFZ1_9HYPO</name>
<feature type="transmembrane region" description="Helical" evidence="2">
    <location>
        <begin position="165"/>
        <end position="183"/>
    </location>
</feature>
<dbReference type="PANTHER" id="PTHR35394">
    <property type="entry name" value="DUF3176 DOMAIN-CONTAINING PROTEIN"/>
    <property type="match status" value="1"/>
</dbReference>
<dbReference type="Proteomes" id="UP000562929">
    <property type="component" value="Unassembled WGS sequence"/>
</dbReference>
<organism evidence="3 4">
    <name type="scientific">Ophiocordyceps camponoti-floridani</name>
    <dbReference type="NCBI Taxonomy" id="2030778"/>
    <lineage>
        <taxon>Eukaryota</taxon>
        <taxon>Fungi</taxon>
        <taxon>Dikarya</taxon>
        <taxon>Ascomycota</taxon>
        <taxon>Pezizomycotina</taxon>
        <taxon>Sordariomycetes</taxon>
        <taxon>Hypocreomycetidae</taxon>
        <taxon>Hypocreales</taxon>
        <taxon>Ophiocordycipitaceae</taxon>
        <taxon>Ophiocordyceps</taxon>
    </lineage>
</organism>
<proteinExistence type="predicted"/>
<evidence type="ECO:0000256" key="1">
    <source>
        <dbReference type="SAM" id="MobiDB-lite"/>
    </source>
</evidence>
<feature type="region of interest" description="Disordered" evidence="1">
    <location>
        <begin position="1"/>
        <end position="44"/>
    </location>
</feature>
<dbReference type="AlphaFoldDB" id="A0A8H4VFZ1"/>
<feature type="transmembrane region" description="Helical" evidence="2">
    <location>
        <begin position="54"/>
        <end position="81"/>
    </location>
</feature>
<dbReference type="OrthoDB" id="5242705at2759"/>
<evidence type="ECO:0000256" key="2">
    <source>
        <dbReference type="SAM" id="Phobius"/>
    </source>
</evidence>
<keyword evidence="2" id="KW-1133">Transmembrane helix</keyword>
<protein>
    <submittedName>
        <fullName evidence="3">Uncharacterized protein</fullName>
    </submittedName>
</protein>
<keyword evidence="2" id="KW-0812">Transmembrane</keyword>
<dbReference type="InterPro" id="IPR021514">
    <property type="entry name" value="DUF3176"/>
</dbReference>
<dbReference type="PANTHER" id="PTHR35394:SF5">
    <property type="entry name" value="DUF3176 DOMAIN-CONTAINING PROTEIN"/>
    <property type="match status" value="1"/>
</dbReference>